<gene>
    <name evidence="2" type="ORF">GCM10023094_09100</name>
</gene>
<feature type="compositionally biased region" description="Basic and acidic residues" evidence="1">
    <location>
        <begin position="53"/>
        <end position="67"/>
    </location>
</feature>
<dbReference type="EMBL" id="BAABFB010000022">
    <property type="protein sequence ID" value="GAA4474108.1"/>
    <property type="molecule type" value="Genomic_DNA"/>
</dbReference>
<comment type="caution">
    <text evidence="2">The sequence shown here is derived from an EMBL/GenBank/DDBJ whole genome shotgun (WGS) entry which is preliminary data.</text>
</comment>
<dbReference type="RefSeq" id="WP_345342572.1">
    <property type="nucleotide sequence ID" value="NZ_BAABFB010000022.1"/>
</dbReference>
<feature type="region of interest" description="Disordered" evidence="1">
    <location>
        <begin position="47"/>
        <end position="78"/>
    </location>
</feature>
<name>A0ABP8NXV2_9NOCA</name>
<keyword evidence="3" id="KW-1185">Reference proteome</keyword>
<protein>
    <submittedName>
        <fullName evidence="2">Uncharacterized protein</fullName>
    </submittedName>
</protein>
<accession>A0ABP8NXV2</accession>
<dbReference type="Proteomes" id="UP001501183">
    <property type="component" value="Unassembled WGS sequence"/>
</dbReference>
<reference evidence="3" key="1">
    <citation type="journal article" date="2019" name="Int. J. Syst. Evol. Microbiol.">
        <title>The Global Catalogue of Microorganisms (GCM) 10K type strain sequencing project: providing services to taxonomists for standard genome sequencing and annotation.</title>
        <authorList>
            <consortium name="The Broad Institute Genomics Platform"/>
            <consortium name="The Broad Institute Genome Sequencing Center for Infectious Disease"/>
            <person name="Wu L."/>
            <person name="Ma J."/>
        </authorList>
    </citation>
    <scope>NUCLEOTIDE SEQUENCE [LARGE SCALE GENOMIC DNA]</scope>
    <source>
        <strain evidence="3">JCM 32206</strain>
    </source>
</reference>
<proteinExistence type="predicted"/>
<evidence type="ECO:0000313" key="3">
    <source>
        <dbReference type="Proteomes" id="UP001501183"/>
    </source>
</evidence>
<organism evidence="2 3">
    <name type="scientific">Rhodococcus olei</name>
    <dbReference type="NCBI Taxonomy" id="2161675"/>
    <lineage>
        <taxon>Bacteria</taxon>
        <taxon>Bacillati</taxon>
        <taxon>Actinomycetota</taxon>
        <taxon>Actinomycetes</taxon>
        <taxon>Mycobacteriales</taxon>
        <taxon>Nocardiaceae</taxon>
        <taxon>Rhodococcus</taxon>
    </lineage>
</organism>
<feature type="compositionally biased region" description="Acidic residues" evidence="1">
    <location>
        <begin position="68"/>
        <end position="78"/>
    </location>
</feature>
<evidence type="ECO:0000256" key="1">
    <source>
        <dbReference type="SAM" id="MobiDB-lite"/>
    </source>
</evidence>
<sequence length="78" mass="8777">MVSRFERRKDTVQELTESGAEHVGRIAMIIAGAVRDITREIGDWISDGIEMQEASRRAREDARRTSADDDTDTPDPES</sequence>
<evidence type="ECO:0000313" key="2">
    <source>
        <dbReference type="EMBL" id="GAA4474108.1"/>
    </source>
</evidence>